<proteinExistence type="predicted"/>
<reference evidence="1" key="1">
    <citation type="submission" date="2019-08" db="EMBL/GenBank/DDBJ databases">
        <authorList>
            <person name="Kucharzyk K."/>
            <person name="Murdoch R.W."/>
            <person name="Higgins S."/>
            <person name="Loffler F."/>
        </authorList>
    </citation>
    <scope>NUCLEOTIDE SEQUENCE</scope>
</reference>
<name>A0A645ENL3_9ZZZZ</name>
<organism evidence="1">
    <name type="scientific">bioreactor metagenome</name>
    <dbReference type="NCBI Taxonomy" id="1076179"/>
    <lineage>
        <taxon>unclassified sequences</taxon>
        <taxon>metagenomes</taxon>
        <taxon>ecological metagenomes</taxon>
    </lineage>
</organism>
<dbReference type="AntiFam" id="ANF00199">
    <property type="entry name" value="Shadow ORF (opposite gltB)"/>
</dbReference>
<protein>
    <submittedName>
        <fullName evidence="1">Uncharacterized protein</fullName>
    </submittedName>
</protein>
<comment type="caution">
    <text evidence="1">The sequence shown here is derived from an EMBL/GenBank/DDBJ whole genome shotgun (WGS) entry which is preliminary data.</text>
</comment>
<sequence length="100" mass="11339">MVAVHTGNAHLAHHLEDAVVIAMIDMLHGFFERYAFNMPFVIERFHRFIDPAQMDSLCAVTDEAGDVMHFSWFIAVHDQRAAAAQAFTDQVVMYACGRQQ</sequence>
<evidence type="ECO:0000313" key="1">
    <source>
        <dbReference type="EMBL" id="MPN02719.1"/>
    </source>
</evidence>
<dbReference type="EMBL" id="VSSQ01048669">
    <property type="protein sequence ID" value="MPN02719.1"/>
    <property type="molecule type" value="Genomic_DNA"/>
</dbReference>
<gene>
    <name evidence="1" type="ORF">SDC9_149935</name>
</gene>
<dbReference type="AlphaFoldDB" id="A0A645ENL3"/>
<accession>A0A645ENL3</accession>